<organism evidence="1 2">
    <name type="scientific">Rhodoblastus sphagnicola</name>
    <dbReference type="NCBI Taxonomy" id="333368"/>
    <lineage>
        <taxon>Bacteria</taxon>
        <taxon>Pseudomonadati</taxon>
        <taxon>Pseudomonadota</taxon>
        <taxon>Alphaproteobacteria</taxon>
        <taxon>Hyphomicrobiales</taxon>
        <taxon>Rhodoblastaceae</taxon>
        <taxon>Rhodoblastus</taxon>
    </lineage>
</organism>
<dbReference type="EMBL" id="NHSJ01000096">
    <property type="protein sequence ID" value="PPQ29284.1"/>
    <property type="molecule type" value="Genomic_DNA"/>
</dbReference>
<keyword evidence="2" id="KW-1185">Reference proteome</keyword>
<evidence type="ECO:0008006" key="3">
    <source>
        <dbReference type="Google" id="ProtNLM"/>
    </source>
</evidence>
<gene>
    <name evidence="1" type="ORF">CCR94_15890</name>
</gene>
<evidence type="ECO:0000313" key="2">
    <source>
        <dbReference type="Proteomes" id="UP000239089"/>
    </source>
</evidence>
<comment type="caution">
    <text evidence="1">The sequence shown here is derived from an EMBL/GenBank/DDBJ whole genome shotgun (WGS) entry which is preliminary data.</text>
</comment>
<reference evidence="1 2" key="1">
    <citation type="journal article" date="2018" name="Arch. Microbiol.">
        <title>New insights into the metabolic potential of the phototrophic purple bacterium Rhodopila globiformis DSM 161(T) from its draft genome sequence and evidence for a vanadium-dependent nitrogenase.</title>
        <authorList>
            <person name="Imhoff J.F."/>
            <person name="Rahn T."/>
            <person name="Kunzel S."/>
            <person name="Neulinger S.C."/>
        </authorList>
    </citation>
    <scope>NUCLEOTIDE SEQUENCE [LARGE SCALE GENOMIC DNA]</scope>
    <source>
        <strain evidence="1 2">DSM 16996</strain>
    </source>
</reference>
<sequence length="149" mass="15739">MRGTGLSVESFVPGTATILPARPAAQAQDLAALKSKTVEFSSYFSRIQVSLRAAFCKSPALQADPSELIVRLWIASSGAIALAELRQPTGVEERDRAYVAAMRSLVVGQAPPPDMPQPVTIMVLPRTSRAAAQCPPADSAASGRVLVHE</sequence>
<name>A0A2S6N3T6_9HYPH</name>
<dbReference type="SUPFAM" id="SSF74653">
    <property type="entry name" value="TolA/TonB C-terminal domain"/>
    <property type="match status" value="1"/>
</dbReference>
<dbReference type="AlphaFoldDB" id="A0A2S6N3T6"/>
<protein>
    <recommendedName>
        <fullName evidence="3">TonB C-terminal domain-containing protein</fullName>
    </recommendedName>
</protein>
<proteinExistence type="predicted"/>
<dbReference type="Proteomes" id="UP000239089">
    <property type="component" value="Unassembled WGS sequence"/>
</dbReference>
<accession>A0A2S6N3T6</accession>
<evidence type="ECO:0000313" key="1">
    <source>
        <dbReference type="EMBL" id="PPQ29284.1"/>
    </source>
</evidence>